<dbReference type="Pfam" id="PF03928">
    <property type="entry name" value="HbpS-like"/>
    <property type="match status" value="1"/>
</dbReference>
<dbReference type="PANTHER" id="PTHR34309">
    <property type="entry name" value="SLR1406 PROTEIN"/>
    <property type="match status" value="1"/>
</dbReference>
<dbReference type="InterPro" id="IPR052517">
    <property type="entry name" value="GlcG_carb_metab_protein"/>
</dbReference>
<dbReference type="EMBL" id="BAABAS010000012">
    <property type="protein sequence ID" value="GAA4235220.1"/>
    <property type="molecule type" value="Genomic_DNA"/>
</dbReference>
<dbReference type="InterPro" id="IPR038084">
    <property type="entry name" value="PduO/GlcC-like_sf"/>
</dbReference>
<gene>
    <name evidence="1" type="ORF">GCM10022254_42000</name>
</gene>
<evidence type="ECO:0000313" key="1">
    <source>
        <dbReference type="EMBL" id="GAA4235220.1"/>
    </source>
</evidence>
<sequence>MTMSITLDEARAVSVRVREHAAGLGAQVTVAIVDSGGHLQVLDRMDGAPPLSARIAPAKASSVALFHRDGRELVRLQEAWPALFAQLDQVAGTPIVPGAGSRLIRRGGDVVGAIAVSGGMPEQDDECTDAGLALIGGAEPSSTR</sequence>
<proteinExistence type="predicted"/>
<dbReference type="Proteomes" id="UP001501710">
    <property type="component" value="Unassembled WGS sequence"/>
</dbReference>
<dbReference type="InterPro" id="IPR005624">
    <property type="entry name" value="PduO/GlcC-like"/>
</dbReference>
<dbReference type="Gene3D" id="3.30.450.150">
    <property type="entry name" value="Haem-degrading domain"/>
    <property type="match status" value="1"/>
</dbReference>
<organism evidence="1 2">
    <name type="scientific">Actinomadura meridiana</name>
    <dbReference type="NCBI Taxonomy" id="559626"/>
    <lineage>
        <taxon>Bacteria</taxon>
        <taxon>Bacillati</taxon>
        <taxon>Actinomycetota</taxon>
        <taxon>Actinomycetes</taxon>
        <taxon>Streptosporangiales</taxon>
        <taxon>Thermomonosporaceae</taxon>
        <taxon>Actinomadura</taxon>
    </lineage>
</organism>
<protein>
    <submittedName>
        <fullName evidence="1">Heme-binding protein</fullName>
    </submittedName>
</protein>
<accession>A0ABP8C8J3</accession>
<evidence type="ECO:0000313" key="2">
    <source>
        <dbReference type="Proteomes" id="UP001501710"/>
    </source>
</evidence>
<keyword evidence="2" id="KW-1185">Reference proteome</keyword>
<reference evidence="2" key="1">
    <citation type="journal article" date="2019" name="Int. J. Syst. Evol. Microbiol.">
        <title>The Global Catalogue of Microorganisms (GCM) 10K type strain sequencing project: providing services to taxonomists for standard genome sequencing and annotation.</title>
        <authorList>
            <consortium name="The Broad Institute Genomics Platform"/>
            <consortium name="The Broad Institute Genome Sequencing Center for Infectious Disease"/>
            <person name="Wu L."/>
            <person name="Ma J."/>
        </authorList>
    </citation>
    <scope>NUCLEOTIDE SEQUENCE [LARGE SCALE GENOMIC DNA]</scope>
    <source>
        <strain evidence="2">JCM 17440</strain>
    </source>
</reference>
<name>A0ABP8C8J3_9ACTN</name>
<dbReference type="PANTHER" id="PTHR34309:SF10">
    <property type="entry name" value="SLR1406 PROTEIN"/>
    <property type="match status" value="1"/>
</dbReference>
<dbReference type="SUPFAM" id="SSF143744">
    <property type="entry name" value="GlcG-like"/>
    <property type="match status" value="1"/>
</dbReference>
<comment type="caution">
    <text evidence="1">The sequence shown here is derived from an EMBL/GenBank/DDBJ whole genome shotgun (WGS) entry which is preliminary data.</text>
</comment>